<name>A0A9P6XUW4_RHIOR</name>
<comment type="caution">
    <text evidence="1">The sequence shown here is derived from an EMBL/GenBank/DDBJ whole genome shotgun (WGS) entry which is preliminary data.</text>
</comment>
<organism evidence="1 2">
    <name type="scientific">Rhizopus oryzae</name>
    <name type="common">Mucormycosis agent</name>
    <name type="synonym">Rhizopus arrhizus var. delemar</name>
    <dbReference type="NCBI Taxonomy" id="64495"/>
    <lineage>
        <taxon>Eukaryota</taxon>
        <taxon>Fungi</taxon>
        <taxon>Fungi incertae sedis</taxon>
        <taxon>Mucoromycota</taxon>
        <taxon>Mucoromycotina</taxon>
        <taxon>Mucoromycetes</taxon>
        <taxon>Mucorales</taxon>
        <taxon>Mucorineae</taxon>
        <taxon>Rhizopodaceae</taxon>
        <taxon>Rhizopus</taxon>
    </lineage>
</organism>
<sequence length="107" mass="12442">MERPLNLESFNTLERMDIVITVHVLLFRLKVAKRIDRDKPITFSIESSSTNRRLKAYPINSTKKTHAGYNNAACHAEINAKTKDQWRKYGSCNMQIIECWCPYFSSS</sequence>
<evidence type="ECO:0000313" key="2">
    <source>
        <dbReference type="Proteomes" id="UP000717996"/>
    </source>
</evidence>
<proteinExistence type="predicted"/>
<dbReference type="AlphaFoldDB" id="A0A9P6XUW4"/>
<accession>A0A9P6XUW4</accession>
<evidence type="ECO:0000313" key="1">
    <source>
        <dbReference type="EMBL" id="KAG1533053.1"/>
    </source>
</evidence>
<dbReference type="Proteomes" id="UP000717996">
    <property type="component" value="Unassembled WGS sequence"/>
</dbReference>
<protein>
    <submittedName>
        <fullName evidence="1">Uncharacterized protein</fullName>
    </submittedName>
</protein>
<gene>
    <name evidence="1" type="ORF">G6F51_012807</name>
</gene>
<reference evidence="1" key="1">
    <citation type="journal article" date="2020" name="Microb. Genom.">
        <title>Genetic diversity of clinical and environmental Mucorales isolates obtained from an investigation of mucormycosis cases among solid organ transplant recipients.</title>
        <authorList>
            <person name="Nguyen M.H."/>
            <person name="Kaul D."/>
            <person name="Muto C."/>
            <person name="Cheng S.J."/>
            <person name="Richter R.A."/>
            <person name="Bruno V.M."/>
            <person name="Liu G."/>
            <person name="Beyhan S."/>
            <person name="Sundermann A.J."/>
            <person name="Mounaud S."/>
            <person name="Pasculle A.W."/>
            <person name="Nierman W.C."/>
            <person name="Driscoll E."/>
            <person name="Cumbie R."/>
            <person name="Clancy C.J."/>
            <person name="Dupont C.L."/>
        </authorList>
    </citation>
    <scope>NUCLEOTIDE SEQUENCE</scope>
    <source>
        <strain evidence="1">GL16</strain>
    </source>
</reference>
<dbReference type="EMBL" id="JAANIT010004120">
    <property type="protein sequence ID" value="KAG1533053.1"/>
    <property type="molecule type" value="Genomic_DNA"/>
</dbReference>